<dbReference type="RefSeq" id="WP_061836346.1">
    <property type="nucleotide sequence ID" value="NZ_LUKE01000005.1"/>
</dbReference>
<dbReference type="EMBL" id="LUKE01000005">
    <property type="protein sequence ID" value="KYG62385.1"/>
    <property type="molecule type" value="Genomic_DNA"/>
</dbReference>
<accession>A0A150WH33</accession>
<evidence type="ECO:0000313" key="2">
    <source>
        <dbReference type="Proteomes" id="UP000075320"/>
    </source>
</evidence>
<dbReference type="Proteomes" id="UP000075320">
    <property type="component" value="Unassembled WGS sequence"/>
</dbReference>
<organism evidence="1 2">
    <name type="scientific">Bdellovibrio bacteriovorus</name>
    <dbReference type="NCBI Taxonomy" id="959"/>
    <lineage>
        <taxon>Bacteria</taxon>
        <taxon>Pseudomonadati</taxon>
        <taxon>Bdellovibrionota</taxon>
        <taxon>Bdellovibrionia</taxon>
        <taxon>Bdellovibrionales</taxon>
        <taxon>Pseudobdellovibrionaceae</taxon>
        <taxon>Bdellovibrio</taxon>
    </lineage>
</organism>
<keyword evidence="2" id="KW-1185">Reference proteome</keyword>
<proteinExistence type="predicted"/>
<evidence type="ECO:0000313" key="1">
    <source>
        <dbReference type="EMBL" id="KYG62385.1"/>
    </source>
</evidence>
<dbReference type="AlphaFoldDB" id="A0A150WH33"/>
<reference evidence="1 2" key="1">
    <citation type="submission" date="2016-03" db="EMBL/GenBank/DDBJ databases">
        <authorList>
            <person name="Ploux O."/>
        </authorList>
    </citation>
    <scope>NUCLEOTIDE SEQUENCE [LARGE SCALE GENOMIC DNA]</scope>
    <source>
        <strain evidence="1 2">R0</strain>
    </source>
</reference>
<gene>
    <name evidence="1" type="ORF">AZI86_16235</name>
</gene>
<protein>
    <submittedName>
        <fullName evidence="1">Uncharacterized protein</fullName>
    </submittedName>
</protein>
<name>A0A150WH33_BDEBC</name>
<sequence>MKNIIESTTGVVHVFLAKKDGTECPFVPLTEDTLFARDFFAYAGMAQDFDSAKELFIESQNYLESPTIYGSLVSQGILAYCRPFKPGNSRSIRKLNPDDIFKEPAVKDVHNEIQVFRDKLYAHADKSPYRAILLNIALEPNSSSKAVLDIYRGMTMTIGLEPALVNNFVYTTNIAIDWINTTLDSEHLKLREHISKMDLESLYRDAIDPTTFDHSVVKHFLDYPWAK</sequence>
<comment type="caution">
    <text evidence="1">The sequence shown here is derived from an EMBL/GenBank/DDBJ whole genome shotgun (WGS) entry which is preliminary data.</text>
</comment>